<accession>A0A176SZ25</accession>
<dbReference type="Proteomes" id="UP000076923">
    <property type="component" value="Unassembled WGS sequence"/>
</dbReference>
<reference evidence="1 2" key="1">
    <citation type="submission" date="2016-02" db="EMBL/GenBank/DDBJ databases">
        <title>Draft genome sequence of Polaribacter atrinae KACC17473.</title>
        <authorList>
            <person name="Shin S.-K."/>
            <person name="Yi H."/>
        </authorList>
    </citation>
    <scope>NUCLEOTIDE SEQUENCE [LARGE SCALE GENOMIC DNA]</scope>
    <source>
        <strain evidence="1 2">KACC 17473</strain>
    </source>
</reference>
<gene>
    <name evidence="1" type="ORF">LPB303_16750</name>
</gene>
<protein>
    <recommendedName>
        <fullName evidence="3">PsbP C-terminal domain-containing protein</fullName>
    </recommendedName>
</protein>
<dbReference type="AlphaFoldDB" id="A0A176SZ25"/>
<evidence type="ECO:0000313" key="1">
    <source>
        <dbReference type="EMBL" id="OAD40884.1"/>
    </source>
</evidence>
<keyword evidence="2" id="KW-1185">Reference proteome</keyword>
<evidence type="ECO:0000313" key="2">
    <source>
        <dbReference type="Proteomes" id="UP000076923"/>
    </source>
</evidence>
<dbReference type="EMBL" id="LVWE01000085">
    <property type="protein sequence ID" value="OAD40884.1"/>
    <property type="molecule type" value="Genomic_DNA"/>
</dbReference>
<comment type="caution">
    <text evidence="1">The sequence shown here is derived from an EMBL/GenBank/DDBJ whole genome shotgun (WGS) entry which is preliminary data.</text>
</comment>
<proteinExistence type="predicted"/>
<sequence length="178" mass="20680">MFASLLFFSCSQQSEISKQFNCTPTTFKNLEKVQDVKNLFSIEIPNTWKTNLYYDDLQSSIYTADTTKQLTESLLLDVTFINKNINFDTSFKLKQEQENLSKSLIKIKSEEITFLEKPTYFTVSKGKKGKFEYQVCHLFIKTNEQNFILAKAEIYGDSLVNKRVCDAFALLEKIKNIQ</sequence>
<dbReference type="STRING" id="1333662.LPB303_16750"/>
<name>A0A176SZ25_9FLAO</name>
<evidence type="ECO:0008006" key="3">
    <source>
        <dbReference type="Google" id="ProtNLM"/>
    </source>
</evidence>
<organism evidence="1 2">
    <name type="scientific">Polaribacter atrinae</name>
    <dbReference type="NCBI Taxonomy" id="1333662"/>
    <lineage>
        <taxon>Bacteria</taxon>
        <taxon>Pseudomonadati</taxon>
        <taxon>Bacteroidota</taxon>
        <taxon>Flavobacteriia</taxon>
        <taxon>Flavobacteriales</taxon>
        <taxon>Flavobacteriaceae</taxon>
    </lineage>
</organism>